<dbReference type="SMART" id="SM00595">
    <property type="entry name" value="MADF"/>
    <property type="match status" value="1"/>
</dbReference>
<dbReference type="EMBL" id="CH940649">
    <property type="protein sequence ID" value="EDW63617.1"/>
    <property type="molecule type" value="Genomic_DNA"/>
</dbReference>
<dbReference type="AlphaFoldDB" id="B4LRM2"/>
<gene>
    <name evidence="2" type="primary">Dvir\GJ12107</name>
    <name evidence="2" type="ORF">Dvir_GJ12107</name>
</gene>
<dbReference type="InterPro" id="IPR039353">
    <property type="entry name" value="TF_Adf1"/>
</dbReference>
<evidence type="ECO:0000259" key="1">
    <source>
        <dbReference type="PROSITE" id="PS51029"/>
    </source>
</evidence>
<dbReference type="KEGG" id="dvi:6628166"/>
<protein>
    <recommendedName>
        <fullName evidence="1">MADF domain-containing protein</fullName>
    </recommendedName>
</protein>
<dbReference type="PhylomeDB" id="B4LRM2"/>
<reference evidence="2 3" key="1">
    <citation type="journal article" date="2007" name="Nature">
        <title>Evolution of genes and genomes on the Drosophila phylogeny.</title>
        <authorList>
            <consortium name="Drosophila 12 Genomes Consortium"/>
            <person name="Clark A.G."/>
            <person name="Eisen M.B."/>
            <person name="Smith D.R."/>
            <person name="Bergman C.M."/>
            <person name="Oliver B."/>
            <person name="Markow T.A."/>
            <person name="Kaufman T.C."/>
            <person name="Kellis M."/>
            <person name="Gelbart W."/>
            <person name="Iyer V.N."/>
            <person name="Pollard D.A."/>
            <person name="Sackton T.B."/>
            <person name="Larracuente A.M."/>
            <person name="Singh N.D."/>
            <person name="Abad J.P."/>
            <person name="Abt D.N."/>
            <person name="Adryan B."/>
            <person name="Aguade M."/>
            <person name="Akashi H."/>
            <person name="Anderson W.W."/>
            <person name="Aquadro C.F."/>
            <person name="Ardell D.H."/>
            <person name="Arguello R."/>
            <person name="Artieri C.G."/>
            <person name="Barbash D.A."/>
            <person name="Barker D."/>
            <person name="Barsanti P."/>
            <person name="Batterham P."/>
            <person name="Batzoglou S."/>
            <person name="Begun D."/>
            <person name="Bhutkar A."/>
            <person name="Blanco E."/>
            <person name="Bosak S.A."/>
            <person name="Bradley R.K."/>
            <person name="Brand A.D."/>
            <person name="Brent M.R."/>
            <person name="Brooks A.N."/>
            <person name="Brown R.H."/>
            <person name="Butlin R.K."/>
            <person name="Caggese C."/>
            <person name="Calvi B.R."/>
            <person name="Bernardo de Carvalho A."/>
            <person name="Caspi A."/>
            <person name="Castrezana S."/>
            <person name="Celniker S.E."/>
            <person name="Chang J.L."/>
            <person name="Chapple C."/>
            <person name="Chatterji S."/>
            <person name="Chinwalla A."/>
            <person name="Civetta A."/>
            <person name="Clifton S.W."/>
            <person name="Comeron J.M."/>
            <person name="Costello J.C."/>
            <person name="Coyne J.A."/>
            <person name="Daub J."/>
            <person name="David R.G."/>
            <person name="Delcher A.L."/>
            <person name="Delehaunty K."/>
            <person name="Do C.B."/>
            <person name="Ebling H."/>
            <person name="Edwards K."/>
            <person name="Eickbush T."/>
            <person name="Evans J.D."/>
            <person name="Filipski A."/>
            <person name="Findeiss S."/>
            <person name="Freyhult E."/>
            <person name="Fulton L."/>
            <person name="Fulton R."/>
            <person name="Garcia A.C."/>
            <person name="Gardiner A."/>
            <person name="Garfield D.A."/>
            <person name="Garvin B.E."/>
            <person name="Gibson G."/>
            <person name="Gilbert D."/>
            <person name="Gnerre S."/>
            <person name="Godfrey J."/>
            <person name="Good R."/>
            <person name="Gotea V."/>
            <person name="Gravely B."/>
            <person name="Greenberg A.J."/>
            <person name="Griffiths-Jones S."/>
            <person name="Gross S."/>
            <person name="Guigo R."/>
            <person name="Gustafson E.A."/>
            <person name="Haerty W."/>
            <person name="Hahn M.W."/>
            <person name="Halligan D.L."/>
            <person name="Halpern A.L."/>
            <person name="Halter G.M."/>
            <person name="Han M.V."/>
            <person name="Heger A."/>
            <person name="Hillier L."/>
            <person name="Hinrichs A.S."/>
            <person name="Holmes I."/>
            <person name="Hoskins R.A."/>
            <person name="Hubisz M.J."/>
            <person name="Hultmark D."/>
            <person name="Huntley M.A."/>
            <person name="Jaffe D.B."/>
            <person name="Jagadeeshan S."/>
            <person name="Jeck W.R."/>
            <person name="Johnson J."/>
            <person name="Jones C.D."/>
            <person name="Jordan W.C."/>
            <person name="Karpen G.H."/>
            <person name="Kataoka E."/>
            <person name="Keightley P.D."/>
            <person name="Kheradpour P."/>
            <person name="Kirkness E.F."/>
            <person name="Koerich L.B."/>
            <person name="Kristiansen K."/>
            <person name="Kudrna D."/>
            <person name="Kulathinal R.J."/>
            <person name="Kumar S."/>
            <person name="Kwok R."/>
            <person name="Lander E."/>
            <person name="Langley C.H."/>
            <person name="Lapoint R."/>
            <person name="Lazzaro B.P."/>
            <person name="Lee S.J."/>
            <person name="Levesque L."/>
            <person name="Li R."/>
            <person name="Lin C.F."/>
            <person name="Lin M.F."/>
            <person name="Lindblad-Toh K."/>
            <person name="Llopart A."/>
            <person name="Long M."/>
            <person name="Low L."/>
            <person name="Lozovsky E."/>
            <person name="Lu J."/>
            <person name="Luo M."/>
            <person name="Machado C.A."/>
            <person name="Makalowski W."/>
            <person name="Marzo M."/>
            <person name="Matsuda M."/>
            <person name="Matzkin L."/>
            <person name="McAllister B."/>
            <person name="McBride C.S."/>
            <person name="McKernan B."/>
            <person name="McKernan K."/>
            <person name="Mendez-Lago M."/>
            <person name="Minx P."/>
            <person name="Mollenhauer M.U."/>
            <person name="Montooth K."/>
            <person name="Mount S.M."/>
            <person name="Mu X."/>
            <person name="Myers E."/>
            <person name="Negre B."/>
            <person name="Newfeld S."/>
            <person name="Nielsen R."/>
            <person name="Noor M.A."/>
            <person name="O'Grady P."/>
            <person name="Pachter L."/>
            <person name="Papaceit M."/>
            <person name="Parisi M.J."/>
            <person name="Parisi M."/>
            <person name="Parts L."/>
            <person name="Pedersen J.S."/>
            <person name="Pesole G."/>
            <person name="Phillippy A.M."/>
            <person name="Ponting C.P."/>
            <person name="Pop M."/>
            <person name="Porcelli D."/>
            <person name="Powell J.R."/>
            <person name="Prohaska S."/>
            <person name="Pruitt K."/>
            <person name="Puig M."/>
            <person name="Quesneville H."/>
            <person name="Ram K.R."/>
            <person name="Rand D."/>
            <person name="Rasmussen M.D."/>
            <person name="Reed L.K."/>
            <person name="Reenan R."/>
            <person name="Reily A."/>
            <person name="Remington K.A."/>
            <person name="Rieger T.T."/>
            <person name="Ritchie M.G."/>
            <person name="Robin C."/>
            <person name="Rogers Y.H."/>
            <person name="Rohde C."/>
            <person name="Rozas J."/>
            <person name="Rubenfield M.J."/>
            <person name="Ruiz A."/>
            <person name="Russo S."/>
            <person name="Salzberg S.L."/>
            <person name="Sanchez-Gracia A."/>
            <person name="Saranga D.J."/>
            <person name="Sato H."/>
            <person name="Schaeffer S.W."/>
            <person name="Schatz M.C."/>
            <person name="Schlenke T."/>
            <person name="Schwartz R."/>
            <person name="Segarra C."/>
            <person name="Singh R.S."/>
            <person name="Sirot L."/>
            <person name="Sirota M."/>
            <person name="Sisneros N.B."/>
            <person name="Smith C.D."/>
            <person name="Smith T.F."/>
            <person name="Spieth J."/>
            <person name="Stage D.E."/>
            <person name="Stark A."/>
            <person name="Stephan W."/>
            <person name="Strausberg R.L."/>
            <person name="Strempel S."/>
            <person name="Sturgill D."/>
            <person name="Sutton G."/>
            <person name="Sutton G.G."/>
            <person name="Tao W."/>
            <person name="Teichmann S."/>
            <person name="Tobari Y.N."/>
            <person name="Tomimura Y."/>
            <person name="Tsolas J.M."/>
            <person name="Valente V.L."/>
            <person name="Venter E."/>
            <person name="Venter J.C."/>
            <person name="Vicario S."/>
            <person name="Vieira F.G."/>
            <person name="Vilella A.J."/>
            <person name="Villasante A."/>
            <person name="Walenz B."/>
            <person name="Wang J."/>
            <person name="Wasserman M."/>
            <person name="Watts T."/>
            <person name="Wilson D."/>
            <person name="Wilson R.K."/>
            <person name="Wing R.A."/>
            <person name="Wolfner M.F."/>
            <person name="Wong A."/>
            <person name="Wong G.K."/>
            <person name="Wu C.I."/>
            <person name="Wu G."/>
            <person name="Yamamoto D."/>
            <person name="Yang H.P."/>
            <person name="Yang S.P."/>
            <person name="Yorke J.A."/>
            <person name="Yoshida K."/>
            <person name="Zdobnov E."/>
            <person name="Zhang P."/>
            <person name="Zhang Y."/>
            <person name="Zimin A.V."/>
            <person name="Baldwin J."/>
            <person name="Abdouelleil A."/>
            <person name="Abdulkadir J."/>
            <person name="Abebe A."/>
            <person name="Abera B."/>
            <person name="Abreu J."/>
            <person name="Acer S.C."/>
            <person name="Aftuck L."/>
            <person name="Alexander A."/>
            <person name="An P."/>
            <person name="Anderson E."/>
            <person name="Anderson S."/>
            <person name="Arachi H."/>
            <person name="Azer M."/>
            <person name="Bachantsang P."/>
            <person name="Barry A."/>
            <person name="Bayul T."/>
            <person name="Berlin A."/>
            <person name="Bessette D."/>
            <person name="Bloom T."/>
            <person name="Blye J."/>
            <person name="Boguslavskiy L."/>
            <person name="Bonnet C."/>
            <person name="Boukhgalter B."/>
            <person name="Bourzgui I."/>
            <person name="Brown A."/>
            <person name="Cahill P."/>
            <person name="Channer S."/>
            <person name="Cheshatsang Y."/>
            <person name="Chuda L."/>
            <person name="Citroen M."/>
            <person name="Collymore A."/>
            <person name="Cooke P."/>
            <person name="Costello M."/>
            <person name="D'Aco K."/>
            <person name="Daza R."/>
            <person name="De Haan G."/>
            <person name="DeGray S."/>
            <person name="DeMaso C."/>
            <person name="Dhargay N."/>
            <person name="Dooley K."/>
            <person name="Dooley E."/>
            <person name="Doricent M."/>
            <person name="Dorje P."/>
            <person name="Dorjee K."/>
            <person name="Dupes A."/>
            <person name="Elong R."/>
            <person name="Falk J."/>
            <person name="Farina A."/>
            <person name="Faro S."/>
            <person name="Ferguson D."/>
            <person name="Fisher S."/>
            <person name="Foley C.D."/>
            <person name="Franke A."/>
            <person name="Friedrich D."/>
            <person name="Gadbois L."/>
            <person name="Gearin G."/>
            <person name="Gearin C.R."/>
            <person name="Giannoukos G."/>
            <person name="Goode T."/>
            <person name="Graham J."/>
            <person name="Grandbois E."/>
            <person name="Grewal S."/>
            <person name="Gyaltsen K."/>
            <person name="Hafez N."/>
            <person name="Hagos B."/>
            <person name="Hall J."/>
            <person name="Henson C."/>
            <person name="Hollinger A."/>
            <person name="Honan T."/>
            <person name="Huard M.D."/>
            <person name="Hughes L."/>
            <person name="Hurhula B."/>
            <person name="Husby M.E."/>
            <person name="Kamat A."/>
            <person name="Kanga B."/>
            <person name="Kashin S."/>
            <person name="Khazanovich D."/>
            <person name="Kisner P."/>
            <person name="Lance K."/>
            <person name="Lara M."/>
            <person name="Lee W."/>
            <person name="Lennon N."/>
            <person name="Letendre F."/>
            <person name="LeVine R."/>
            <person name="Lipovsky A."/>
            <person name="Liu X."/>
            <person name="Liu J."/>
            <person name="Liu S."/>
            <person name="Lokyitsang T."/>
            <person name="Lokyitsang Y."/>
            <person name="Lubonja R."/>
            <person name="Lui A."/>
            <person name="MacDonald P."/>
            <person name="Magnisalis V."/>
            <person name="Maru K."/>
            <person name="Matthews C."/>
            <person name="McCusker W."/>
            <person name="McDonough S."/>
            <person name="Mehta T."/>
            <person name="Meldrim J."/>
            <person name="Meneus L."/>
            <person name="Mihai O."/>
            <person name="Mihalev A."/>
            <person name="Mihova T."/>
            <person name="Mittelman R."/>
            <person name="Mlenga V."/>
            <person name="Montmayeur A."/>
            <person name="Mulrain L."/>
            <person name="Navidi A."/>
            <person name="Naylor J."/>
            <person name="Negash T."/>
            <person name="Nguyen T."/>
            <person name="Nguyen N."/>
            <person name="Nicol R."/>
            <person name="Norbu C."/>
            <person name="Norbu N."/>
            <person name="Novod N."/>
            <person name="O'Neill B."/>
            <person name="Osman S."/>
            <person name="Markiewicz E."/>
            <person name="Oyono O.L."/>
            <person name="Patti C."/>
            <person name="Phunkhang P."/>
            <person name="Pierre F."/>
            <person name="Priest M."/>
            <person name="Raghuraman S."/>
            <person name="Rege F."/>
            <person name="Reyes R."/>
            <person name="Rise C."/>
            <person name="Rogov P."/>
            <person name="Ross K."/>
            <person name="Ryan E."/>
            <person name="Settipalli S."/>
            <person name="Shea T."/>
            <person name="Sherpa N."/>
            <person name="Shi L."/>
            <person name="Shih D."/>
            <person name="Sparrow T."/>
            <person name="Spaulding J."/>
            <person name="Stalker J."/>
            <person name="Stange-Thomann N."/>
            <person name="Stavropoulos S."/>
            <person name="Stone C."/>
            <person name="Strader C."/>
            <person name="Tesfaye S."/>
            <person name="Thomson T."/>
            <person name="Thoulutsang Y."/>
            <person name="Thoulutsang D."/>
            <person name="Topham K."/>
            <person name="Topping I."/>
            <person name="Tsamla T."/>
            <person name="Vassiliev H."/>
            <person name="Vo A."/>
            <person name="Wangchuk T."/>
            <person name="Wangdi T."/>
            <person name="Weiand M."/>
            <person name="Wilkinson J."/>
            <person name="Wilson A."/>
            <person name="Yadav S."/>
            <person name="Young G."/>
            <person name="Yu Q."/>
            <person name="Zembek L."/>
            <person name="Zhong D."/>
            <person name="Zimmer A."/>
            <person name="Zwirko Z."/>
            <person name="Jaffe D.B."/>
            <person name="Alvarez P."/>
            <person name="Brockman W."/>
            <person name="Butler J."/>
            <person name="Chin C."/>
            <person name="Gnerre S."/>
            <person name="Grabherr M."/>
            <person name="Kleber M."/>
            <person name="Mauceli E."/>
            <person name="MacCallum I."/>
        </authorList>
    </citation>
    <scope>NUCLEOTIDE SEQUENCE [LARGE SCALE GENOMIC DNA]</scope>
    <source>
        <strain evidence="3">Tucson 15010-1051.87</strain>
    </source>
</reference>
<evidence type="ECO:0000313" key="2">
    <source>
        <dbReference type="EMBL" id="EDW63617.1"/>
    </source>
</evidence>
<dbReference type="OrthoDB" id="8056213at2759"/>
<dbReference type="HOGENOM" id="CLU_091121_0_0_1"/>
<dbReference type="InParanoid" id="B4LRM2"/>
<proteinExistence type="predicted"/>
<accession>B4LRM2</accession>
<sequence length="329" mass="37979">MENNNVPYDKKQPLASDIDIGLVKIEQDEMSEFNIIEKMELHWEQTQQKQHQPKPFHRGQRMVNWREAEVNYLIDLVKSNAYVWNSSVPDFKKKHKKALFWEQAADKINKSLRPRTPFTRNDCFKKWNNLRTYFQAEVKAVKVKNNGGTSDADDNIGGGWKYSSKMSFLIGTRLPQISVNTFNNSDQSVFDTTTSFSDSNGESEMESCDRSALVEASIQEPQDNDCSQSNANLDDLHQFLPDSPQAKRKKNNELTDTSENTLLHTMVNNVNQFTGTVSSQLTKREESQSFYYSSYVGQCLDKLDPDLNLEAREKISEILFKYEKAQLKR</sequence>
<dbReference type="Pfam" id="PF10545">
    <property type="entry name" value="MADF_DNA_bdg"/>
    <property type="match status" value="1"/>
</dbReference>
<keyword evidence="3" id="KW-1185">Reference proteome</keyword>
<dbReference type="PROSITE" id="PS51029">
    <property type="entry name" value="MADF"/>
    <property type="match status" value="1"/>
</dbReference>
<dbReference type="OMA" id="FTRNDCF"/>
<dbReference type="Proteomes" id="UP000008792">
    <property type="component" value="Unassembled WGS sequence"/>
</dbReference>
<name>B4LRM2_DROVI</name>
<organism evidence="2 3">
    <name type="scientific">Drosophila virilis</name>
    <name type="common">Fruit fly</name>
    <dbReference type="NCBI Taxonomy" id="7244"/>
    <lineage>
        <taxon>Eukaryota</taxon>
        <taxon>Metazoa</taxon>
        <taxon>Ecdysozoa</taxon>
        <taxon>Arthropoda</taxon>
        <taxon>Hexapoda</taxon>
        <taxon>Insecta</taxon>
        <taxon>Pterygota</taxon>
        <taxon>Neoptera</taxon>
        <taxon>Endopterygota</taxon>
        <taxon>Diptera</taxon>
        <taxon>Brachycera</taxon>
        <taxon>Muscomorpha</taxon>
        <taxon>Ephydroidea</taxon>
        <taxon>Drosophilidae</taxon>
        <taxon>Drosophila</taxon>
    </lineage>
</organism>
<evidence type="ECO:0000313" key="3">
    <source>
        <dbReference type="Proteomes" id="UP000008792"/>
    </source>
</evidence>
<dbReference type="PANTHER" id="PTHR12243:SF67">
    <property type="entry name" value="COREPRESSOR OF PANGOLIN, ISOFORM A-RELATED"/>
    <property type="match status" value="1"/>
</dbReference>
<dbReference type="PANTHER" id="PTHR12243">
    <property type="entry name" value="MADF DOMAIN TRANSCRIPTION FACTOR"/>
    <property type="match status" value="1"/>
</dbReference>
<dbReference type="Gene3D" id="1.10.10.60">
    <property type="entry name" value="Homeodomain-like"/>
    <property type="match status" value="1"/>
</dbReference>
<dbReference type="InterPro" id="IPR006578">
    <property type="entry name" value="MADF-dom"/>
</dbReference>
<feature type="domain" description="MADF" evidence="1">
    <location>
        <begin position="72"/>
        <end position="174"/>
    </location>
</feature>